<organism evidence="4 5">
    <name type="scientific">Kluyveromyces marxianus</name>
    <name type="common">Yeast</name>
    <name type="synonym">Candida kefyr</name>
    <dbReference type="NCBI Taxonomy" id="4911"/>
    <lineage>
        <taxon>Eukaryota</taxon>
        <taxon>Fungi</taxon>
        <taxon>Dikarya</taxon>
        <taxon>Ascomycota</taxon>
        <taxon>Saccharomycotina</taxon>
        <taxon>Saccharomycetes</taxon>
        <taxon>Saccharomycetales</taxon>
        <taxon>Saccharomycetaceae</taxon>
        <taxon>Kluyveromyces</taxon>
    </lineage>
</organism>
<dbReference type="InterPro" id="IPR012875">
    <property type="entry name" value="SDHF4"/>
</dbReference>
<protein>
    <recommendedName>
        <fullName evidence="2">Succinate dehydrogenase assembly factor 4, mitochondrial</fullName>
    </recommendedName>
</protein>
<reference evidence="4 5" key="2">
    <citation type="submission" date="2019-11" db="EMBL/GenBank/DDBJ databases">
        <authorList>
            <person name="Lu H."/>
        </authorList>
    </citation>
    <scope>NUCLEOTIDE SEQUENCE [LARGE SCALE GENOMIC DNA]</scope>
    <source>
        <strain evidence="4 5">FIM1</strain>
    </source>
</reference>
<dbReference type="Proteomes" id="UP000422736">
    <property type="component" value="Chromosome 5"/>
</dbReference>
<gene>
    <name evidence="4" type="primary">FMP21</name>
    <name evidence="4" type="ORF">FIM1_3163</name>
</gene>
<name>A0ABX6EY02_KLUMA</name>
<evidence type="ECO:0000256" key="3">
    <source>
        <dbReference type="SAM" id="MobiDB-lite"/>
    </source>
</evidence>
<evidence type="ECO:0000313" key="5">
    <source>
        <dbReference type="Proteomes" id="UP000422736"/>
    </source>
</evidence>
<dbReference type="Pfam" id="PF07896">
    <property type="entry name" value="DUF1674"/>
    <property type="match status" value="1"/>
</dbReference>
<evidence type="ECO:0000256" key="1">
    <source>
        <dbReference type="ARBA" id="ARBA00005701"/>
    </source>
</evidence>
<dbReference type="PANTHER" id="PTHR28524">
    <property type="entry name" value="SUCCINATE DEHYDROGENASE ASSEMBLY FACTOR 4, MITOCHONDRIAL"/>
    <property type="match status" value="1"/>
</dbReference>
<sequence length="132" mass="14984">MLPTVRIPNVFRTVRFRPALSSISQVRTFQERRAGPPPLPKEEQEEFERLQKLASSQEAIDAYNAQFETDHTMESVKSPILKNDVGGFSPEFMKTIPEFEGDKNPETGEIGGPKQDPLRHGDYSFNGRVTDF</sequence>
<evidence type="ECO:0000256" key="2">
    <source>
        <dbReference type="ARBA" id="ARBA00022170"/>
    </source>
</evidence>
<feature type="region of interest" description="Disordered" evidence="3">
    <location>
        <begin position="98"/>
        <end position="132"/>
    </location>
</feature>
<dbReference type="PANTHER" id="PTHR28524:SF3">
    <property type="entry name" value="SUCCINATE DEHYDROGENASE ASSEMBLY FACTOR 4, MITOCHONDRIAL"/>
    <property type="match status" value="1"/>
</dbReference>
<evidence type="ECO:0000313" key="4">
    <source>
        <dbReference type="EMBL" id="QGN16450.1"/>
    </source>
</evidence>
<comment type="similarity">
    <text evidence="1">Belongs to the SDHAF4 family.</text>
</comment>
<feature type="region of interest" description="Disordered" evidence="3">
    <location>
        <begin position="27"/>
        <end position="46"/>
    </location>
</feature>
<reference evidence="4 5" key="1">
    <citation type="submission" date="2016-03" db="EMBL/GenBank/DDBJ databases">
        <title>How can Kluyveromyces marxianus grow so fast - potential evolutionary course in Saccharomyces Complex revealed by comparative genomics.</title>
        <authorList>
            <person name="Mo W."/>
            <person name="Lu W."/>
            <person name="Yang X."/>
            <person name="Qi J."/>
            <person name="Lv H."/>
        </authorList>
    </citation>
    <scope>NUCLEOTIDE SEQUENCE [LARGE SCALE GENOMIC DNA]</scope>
    <source>
        <strain evidence="4 5">FIM1</strain>
    </source>
</reference>
<proteinExistence type="inferred from homology"/>
<keyword evidence="5" id="KW-1185">Reference proteome</keyword>
<dbReference type="EMBL" id="CP015058">
    <property type="protein sequence ID" value="QGN16450.1"/>
    <property type="molecule type" value="Genomic_DNA"/>
</dbReference>
<accession>A0ABX6EY02</accession>